<name>Q2SEL4_HAHCH</name>
<reference evidence="1 2" key="1">
    <citation type="journal article" date="2005" name="Nucleic Acids Res.">
        <title>Genomic blueprint of Hahella chejuensis, a marine microbe producing an algicidal agent.</title>
        <authorList>
            <person name="Jeong H."/>
            <person name="Yim J.H."/>
            <person name="Lee C."/>
            <person name="Choi S.-H."/>
            <person name="Park Y.K."/>
            <person name="Yoon S.H."/>
            <person name="Hur C.-G."/>
            <person name="Kang H.-Y."/>
            <person name="Kim D."/>
            <person name="Lee H.H."/>
            <person name="Park K.H."/>
            <person name="Park S.-H."/>
            <person name="Park H.-S."/>
            <person name="Lee H.K."/>
            <person name="Oh T.K."/>
            <person name="Kim J.F."/>
        </authorList>
    </citation>
    <scope>NUCLEOTIDE SEQUENCE [LARGE SCALE GENOMIC DNA]</scope>
    <source>
        <strain evidence="1 2">KCTC 2396</strain>
    </source>
</reference>
<dbReference type="AlphaFoldDB" id="Q2SEL4"/>
<organism evidence="1 2">
    <name type="scientific">Hahella chejuensis (strain KCTC 2396)</name>
    <dbReference type="NCBI Taxonomy" id="349521"/>
    <lineage>
        <taxon>Bacteria</taxon>
        <taxon>Pseudomonadati</taxon>
        <taxon>Pseudomonadota</taxon>
        <taxon>Gammaproteobacteria</taxon>
        <taxon>Oceanospirillales</taxon>
        <taxon>Hahellaceae</taxon>
        <taxon>Hahella</taxon>
    </lineage>
</organism>
<dbReference type="EMBL" id="CP000155">
    <property type="protein sequence ID" value="ABC30910.1"/>
    <property type="molecule type" value="Genomic_DNA"/>
</dbReference>
<proteinExistence type="predicted"/>
<gene>
    <name evidence="1" type="ordered locus">HCH_04203</name>
</gene>
<accession>Q2SEL4</accession>
<dbReference type="Proteomes" id="UP000000238">
    <property type="component" value="Chromosome"/>
</dbReference>
<sequence length="157" mass="17514">MMRRISNFAIKKSNQMLKYADCPGCGENSLEIWDKHSGVIGAPLYCNHCHKGFARYRFFHSAGLMLFEVCITTAVIVSLFQQWLSVSILAAISILGLYAAFNLDKRAFPLREESLMQKAPLKQKLLNFAAFITALSIYALLLLTLPLGPVLGSIFPI</sequence>
<dbReference type="HOGENOM" id="CLU_1675450_0_0_6"/>
<protein>
    <submittedName>
        <fullName evidence="1">Uncharacterized protein</fullName>
    </submittedName>
</protein>
<evidence type="ECO:0000313" key="2">
    <source>
        <dbReference type="Proteomes" id="UP000000238"/>
    </source>
</evidence>
<evidence type="ECO:0000313" key="1">
    <source>
        <dbReference type="EMBL" id="ABC30910.1"/>
    </source>
</evidence>
<dbReference type="KEGG" id="hch:HCH_04203"/>
<keyword evidence="2" id="KW-1185">Reference proteome</keyword>